<evidence type="ECO:0000256" key="2">
    <source>
        <dbReference type="ARBA" id="ARBA00022737"/>
    </source>
</evidence>
<protein>
    <submittedName>
        <fullName evidence="5">Uncharacterized protein</fullName>
    </submittedName>
</protein>
<dbReference type="Gene3D" id="1.10.600.10">
    <property type="entry name" value="Farnesyl Diphosphate Synthase"/>
    <property type="match status" value="1"/>
</dbReference>
<dbReference type="InParanoid" id="B7G940"/>
<name>B7G940_PHATC</name>
<gene>
    <name evidence="5" type="ORF">PHATRDRAFT_48985</name>
</gene>
<keyword evidence="2" id="KW-0677">Repeat</keyword>
<keyword evidence="6" id="KW-1185">Reference proteome</keyword>
<dbReference type="Gene3D" id="3.40.50.300">
    <property type="entry name" value="P-loop containing nucleotide triphosphate hydrolases"/>
    <property type="match status" value="1"/>
</dbReference>
<evidence type="ECO:0000313" key="5">
    <source>
        <dbReference type="EMBL" id="EEC44885.1"/>
    </source>
</evidence>
<feature type="compositionally biased region" description="Gly residues" evidence="4">
    <location>
        <begin position="69"/>
        <end position="79"/>
    </location>
</feature>
<dbReference type="Pfam" id="PF08477">
    <property type="entry name" value="Roc"/>
    <property type="match status" value="1"/>
</dbReference>
<dbReference type="eggNOG" id="KOG4411">
    <property type="taxonomic scope" value="Eukaryota"/>
</dbReference>
<dbReference type="InterPro" id="IPR003591">
    <property type="entry name" value="Leu-rich_rpt_typical-subtyp"/>
</dbReference>
<sequence>MSKPRPIHTLHREIRTSPDESEPAFSYEEQRTGFLHREDEVAEDFHQRYAVHSKSRRDSGGGNSNASAGGNGTSTGGGSFWRTSEAGSTGPAFASVHMNSGKDQYTSNSARKSTGVLGAALESHDSTDSVERGQSDSSHATPTAATGTALHSLWNGGPNSLHGTTPHEILRRKESSMSVCSNASWETITTSTTTKPVLAKKKKEKLVDKQRAADRRQKWDSQSAIIDASIATGPASAGGGQNGDSNSATTIMTTPKVVVVAPPNFSEMTHGSSLERSSSDQSTGSLLYGKTPHSGSLLGKSSSLIFPTGVDANAEADSEADNLKRRKINLLLDQCESVRFPFNKKKLVLNNMSLTAADLPLQYLVGTSLGNTLHKLSLTGNRLGSVPAKLVQHLPFLKHLDISQCELHQLPDKWNLPQLKRLNVSHNRLRDFPEEGILEGLPELQELNMYGNKVAEIIIHHNTTVLSKLEILNLGYNDLAYLPDDLDQLKALKTLKVMNNFLEKVPMRVCEMELKLIDVSSNPVIQPPQETCDRGICSMRRYYHCLRMEEQSKQRALEEVQKKAQKGKKAVPKKKCYGGFMKSLTKPSRKNTDDSAMANSVGPVQSGAHLDDGHYVNEQGAFALKVAPMERDTSSVDLGKERSLQQRLTSESSEEVVESVAASSPVVDAYDQVTVNDTLKVIFVGMAMVGKTSMIKRLIGGEAASVPTHDQRTVGVDIYQWNPKEDVRFEHIDSRIEFQDEELSAACGDVDVKFSVWDFAGQHVYHATHELFFSSRALYVLVWDMGAMNRDTMKRKGSLLEDSETGAFKLSYDSSDDESVGDCDDDNFAVEEEARRADRALERDIDEKVQFWVDCIQSSSPGAAILPVSSFADYFAGDDCEGEAKRRCNMLKNRLLKHERRRIKGIKKRLKDYVDQNRADDPAALRLRKLLCPYTRPKLIFGNDEDSVVRVSGTQYTGFDRLTSKIIDIASGRDKGQWRYPIFHGHVGARIPRMRLEVREAVTHMRSKFMVVEWGYFINQLRDRGLTSVEDISDALHFLTNIGELSYFGGVMTTKDQVANPIKKKSDKGSENDQGEKGSMARERCDGNDSDVDDTDPDTAVLSMDDTSITAQSTADGSLSTVDDFMSSSLSQFVFLNPRWLVTAVACILRHDLDREIKETRRMTSIGQGRRLARDTSFYDAQMNCPVITAEDACLLWQTKGITKRAAERAQKYSNNMTVTPFEFLQLLLIRFGVFVPIDLSIDKAFLGGHEYAQLVDSLCGHAPTPEEVEIIVDSDEVAPKAEFFFLPSLLGSSEPAEAWTYKNTDSWKTTLCHSILFPDGVPPGLMERLTAGVLSSIYAVAHRKNVSGQDFLGNDIATYEGKLTVKEVLCWRTAFLLKLGTQVTAGDGSSKESIVEIIALLADRDSHLCVGSAYMGIGMRRLIVSGRGQVGDGGRKIWKGGYLLVLKCVRRVMDQYGGLEYEKQAFCPECLAKKGVSEASSWEFNSIRSSVLNGEGNIRCQHGHRVDTPLVAGPIDVFPKAKQEAFTQPSESGLDSSVPVQDLLRAIVVVGLWDGKERKIIRVGSGFIVDRKHGLIVTASHTLMNIWGDKNTPFGENYYGLRQGKVVIGVIPREKEGGDAGNKDMAVFRYFATIVAKDPSMERGECHLDACVLRITTRMEQDVGGYGDGCGDQPERLLLNNPVAMKKEKLQALKITDKCELEEQVRILGYNQGGEGRLLPGESLNRYVDFARGYVCKRFASGEESGNKVRDLFKPRQEIVVICPTIGGHSGGPCVNQQGEVIGILSRADPAENQRCYISPTSEWVALSHQTRHQLVFGVFSLSLLRTTHDDDMTVNQNHTLPDHTVSMNACQNNMITLTKRTLPQAIHRQTQRRALNILSRIVTSNAEQQRDLDSAIKTVRLHDPAGYLPGLLLPERRMQKAYYAVRGFWIESGLRFGNSAKISKHSSPEEQLKWWKQGVDAVFAGDVLTVNQNHHPTLRLLQSLSTEVPWTKQHFDDIIDGRAKDLNVKQYETVADLTRHAEQSCGTLAELVLESGEIMPDISPACHEAARLVGIAHGVTNALRLSIPVISTTGKLIIPTELTTKYGVRSPRYLLSALGQGDKVCLRAMENAVRDIVETARDNLQKARDLREAILAEPNGNKAVSVLLPGLASETFLNRLEKSQYQLTDRNLRNVGSLEHAVCASRMTLAYFQKNF</sequence>
<dbReference type="STRING" id="556484.B7G940"/>
<dbReference type="KEGG" id="pti:PHATRDRAFT_48985"/>
<evidence type="ECO:0000256" key="4">
    <source>
        <dbReference type="SAM" id="MobiDB-lite"/>
    </source>
</evidence>
<feature type="compositionally biased region" description="Acidic residues" evidence="4">
    <location>
        <begin position="1088"/>
        <end position="1097"/>
    </location>
</feature>
<dbReference type="SMART" id="SM00364">
    <property type="entry name" value="LRR_BAC"/>
    <property type="match status" value="3"/>
</dbReference>
<dbReference type="PROSITE" id="PS51450">
    <property type="entry name" value="LRR"/>
    <property type="match status" value="1"/>
</dbReference>
<dbReference type="EMBL" id="CM000622">
    <property type="protein sequence ID" value="EEC44885.1"/>
    <property type="molecule type" value="Genomic_DNA"/>
</dbReference>
<feature type="region of interest" description="Disordered" evidence="4">
    <location>
        <begin position="1059"/>
        <end position="1107"/>
    </location>
</feature>
<dbReference type="SUPFAM" id="SSF52540">
    <property type="entry name" value="P-loop containing nucleoside triphosphate hydrolases"/>
    <property type="match status" value="1"/>
</dbReference>
<reference evidence="5 6" key="1">
    <citation type="journal article" date="2008" name="Nature">
        <title>The Phaeodactylum genome reveals the evolutionary history of diatom genomes.</title>
        <authorList>
            <person name="Bowler C."/>
            <person name="Allen A.E."/>
            <person name="Badger J.H."/>
            <person name="Grimwood J."/>
            <person name="Jabbari K."/>
            <person name="Kuo A."/>
            <person name="Maheswari U."/>
            <person name="Martens C."/>
            <person name="Maumus F."/>
            <person name="Otillar R.P."/>
            <person name="Rayko E."/>
            <person name="Salamov A."/>
            <person name="Vandepoele K."/>
            <person name="Beszteri B."/>
            <person name="Gruber A."/>
            <person name="Heijde M."/>
            <person name="Katinka M."/>
            <person name="Mock T."/>
            <person name="Valentin K."/>
            <person name="Verret F."/>
            <person name="Berges J.A."/>
            <person name="Brownlee C."/>
            <person name="Cadoret J.P."/>
            <person name="Chiovitti A."/>
            <person name="Choi C.J."/>
            <person name="Coesel S."/>
            <person name="De Martino A."/>
            <person name="Detter J.C."/>
            <person name="Durkin C."/>
            <person name="Falciatore A."/>
            <person name="Fournet J."/>
            <person name="Haruta M."/>
            <person name="Huysman M.J."/>
            <person name="Jenkins B.D."/>
            <person name="Jiroutova K."/>
            <person name="Jorgensen R.E."/>
            <person name="Joubert Y."/>
            <person name="Kaplan A."/>
            <person name="Kroger N."/>
            <person name="Kroth P.G."/>
            <person name="La Roche J."/>
            <person name="Lindquist E."/>
            <person name="Lommer M."/>
            <person name="Martin-Jezequel V."/>
            <person name="Lopez P.J."/>
            <person name="Lucas S."/>
            <person name="Mangogna M."/>
            <person name="McGinnis K."/>
            <person name="Medlin L.K."/>
            <person name="Montsant A."/>
            <person name="Oudot-Le Secq M.P."/>
            <person name="Napoli C."/>
            <person name="Obornik M."/>
            <person name="Parker M.S."/>
            <person name="Petit J.L."/>
            <person name="Porcel B.M."/>
            <person name="Poulsen N."/>
            <person name="Robison M."/>
            <person name="Rychlewski L."/>
            <person name="Rynearson T.A."/>
            <person name="Schmutz J."/>
            <person name="Shapiro H."/>
            <person name="Siaut M."/>
            <person name="Stanley M."/>
            <person name="Sussman M.R."/>
            <person name="Taylor A.R."/>
            <person name="Vardi A."/>
            <person name="von Dassow P."/>
            <person name="Vyverman W."/>
            <person name="Willis A."/>
            <person name="Wyrwicz L.S."/>
            <person name="Rokhsar D.S."/>
            <person name="Weissenbach J."/>
            <person name="Armbrust E.V."/>
            <person name="Green B.R."/>
            <person name="Van de Peer Y."/>
            <person name="Grigoriev I.V."/>
        </authorList>
    </citation>
    <scope>NUCLEOTIDE SEQUENCE [LARGE SCALE GENOMIC DNA]</scope>
    <source>
        <strain evidence="5 6">CCAP 1055/1</strain>
    </source>
</reference>
<feature type="compositionally biased region" description="Polar residues" evidence="4">
    <location>
        <begin position="267"/>
        <end position="285"/>
    </location>
</feature>
<keyword evidence="3" id="KW-0843">Virulence</keyword>
<reference evidence="6" key="2">
    <citation type="submission" date="2008-08" db="EMBL/GenBank/DDBJ databases">
        <authorList>
            <consortium name="Diatom Consortium"/>
            <person name="Grigoriev I."/>
            <person name="Grimwood J."/>
            <person name="Kuo A."/>
            <person name="Otillar R.P."/>
            <person name="Salamov A."/>
            <person name="Detter J.C."/>
            <person name="Lindquist E."/>
            <person name="Shapiro H."/>
            <person name="Lucas S."/>
            <person name="Glavina del Rio T."/>
            <person name="Pitluck S."/>
            <person name="Rokhsar D."/>
            <person name="Bowler C."/>
        </authorList>
    </citation>
    <scope>GENOME REANNOTATION</scope>
    <source>
        <strain evidence="6">CCAP 1055/1</strain>
    </source>
</reference>
<dbReference type="Proteomes" id="UP000000759">
    <property type="component" value="Chromosome 20"/>
</dbReference>
<feature type="compositionally biased region" description="Polar residues" evidence="4">
    <location>
        <begin position="97"/>
        <end position="112"/>
    </location>
</feature>
<dbReference type="SUPFAM" id="SSF48576">
    <property type="entry name" value="Terpenoid synthases"/>
    <property type="match status" value="1"/>
</dbReference>
<dbReference type="eggNOG" id="KOG0619">
    <property type="taxonomic scope" value="Eukaryota"/>
</dbReference>
<dbReference type="InterPro" id="IPR027417">
    <property type="entry name" value="P-loop_NTPase"/>
</dbReference>
<dbReference type="InterPro" id="IPR001611">
    <property type="entry name" value="Leu-rich_rpt"/>
</dbReference>
<evidence type="ECO:0000313" key="6">
    <source>
        <dbReference type="Proteomes" id="UP000000759"/>
    </source>
</evidence>
<dbReference type="OrthoDB" id="44077at2759"/>
<dbReference type="InterPro" id="IPR043504">
    <property type="entry name" value="Peptidase_S1_PA_chymotrypsin"/>
</dbReference>
<dbReference type="SUPFAM" id="SSF52058">
    <property type="entry name" value="L domain-like"/>
    <property type="match status" value="1"/>
</dbReference>
<accession>B7G940</accession>
<feature type="region of interest" description="Disordered" evidence="4">
    <location>
        <begin position="267"/>
        <end position="294"/>
    </location>
</feature>
<keyword evidence="1" id="KW-0433">Leucine-rich repeat</keyword>
<dbReference type="HOGENOM" id="CLU_231236_0_0_1"/>
<dbReference type="InterPro" id="IPR050216">
    <property type="entry name" value="LRR_domain-containing"/>
</dbReference>
<dbReference type="InterPro" id="IPR032675">
    <property type="entry name" value="LRR_dom_sf"/>
</dbReference>
<feature type="compositionally biased region" description="Basic and acidic residues" evidence="4">
    <location>
        <begin position="633"/>
        <end position="644"/>
    </location>
</feature>
<dbReference type="PANTHER" id="PTHR48051">
    <property type="match status" value="1"/>
</dbReference>
<feature type="region of interest" description="Disordered" evidence="4">
    <location>
        <begin position="1"/>
        <end position="144"/>
    </location>
</feature>
<dbReference type="PaxDb" id="2850-Phatr48985"/>
<dbReference type="Pfam" id="PF00494">
    <property type="entry name" value="SQS_PSY"/>
    <property type="match status" value="1"/>
</dbReference>
<dbReference type="SMART" id="SM00369">
    <property type="entry name" value="LRR_TYP"/>
    <property type="match status" value="5"/>
</dbReference>
<feature type="compositionally biased region" description="Basic and acidic residues" evidence="4">
    <location>
        <begin position="1067"/>
        <end position="1087"/>
    </location>
</feature>
<feature type="compositionally biased region" description="Basic and acidic residues" evidence="4">
    <location>
        <begin position="122"/>
        <end position="134"/>
    </location>
</feature>
<dbReference type="SUPFAM" id="SSF50494">
    <property type="entry name" value="Trypsin-like serine proteases"/>
    <property type="match status" value="1"/>
</dbReference>
<dbReference type="InterPro" id="IPR009003">
    <property type="entry name" value="Peptidase_S1_PA"/>
</dbReference>
<proteinExistence type="predicted"/>
<dbReference type="GeneID" id="7195257"/>
<feature type="region of interest" description="Disordered" evidence="4">
    <location>
        <begin position="633"/>
        <end position="652"/>
    </location>
</feature>
<dbReference type="InterPro" id="IPR002060">
    <property type="entry name" value="Squ/phyt_synthse"/>
</dbReference>
<dbReference type="Pfam" id="PF13855">
    <property type="entry name" value="LRR_8"/>
    <property type="match status" value="1"/>
</dbReference>
<feature type="compositionally biased region" description="Basic and acidic residues" evidence="4">
    <location>
        <begin position="28"/>
        <end position="47"/>
    </location>
</feature>
<organism evidence="5 6">
    <name type="scientific">Phaeodactylum tricornutum (strain CCAP 1055/1)</name>
    <dbReference type="NCBI Taxonomy" id="556484"/>
    <lineage>
        <taxon>Eukaryota</taxon>
        <taxon>Sar</taxon>
        <taxon>Stramenopiles</taxon>
        <taxon>Ochrophyta</taxon>
        <taxon>Bacillariophyta</taxon>
        <taxon>Bacillariophyceae</taxon>
        <taxon>Bacillariophycidae</taxon>
        <taxon>Naviculales</taxon>
        <taxon>Phaeodactylaceae</taxon>
        <taxon>Phaeodactylum</taxon>
    </lineage>
</organism>
<dbReference type="GO" id="GO:0005737">
    <property type="term" value="C:cytoplasm"/>
    <property type="evidence" value="ECO:0007669"/>
    <property type="project" value="TreeGrafter"/>
</dbReference>
<feature type="compositionally biased region" description="Polar residues" evidence="4">
    <location>
        <begin position="135"/>
        <end position="144"/>
    </location>
</feature>
<evidence type="ECO:0000256" key="1">
    <source>
        <dbReference type="ARBA" id="ARBA00022614"/>
    </source>
</evidence>
<dbReference type="RefSeq" id="XP_002183703.1">
    <property type="nucleotide sequence ID" value="XM_002183667.1"/>
</dbReference>
<dbReference type="PANTHER" id="PTHR48051:SF1">
    <property type="entry name" value="RAS SUPPRESSOR PROTEIN 1"/>
    <property type="match status" value="1"/>
</dbReference>
<dbReference type="Pfam" id="PF13365">
    <property type="entry name" value="Trypsin_2"/>
    <property type="match status" value="1"/>
</dbReference>
<dbReference type="InterPro" id="IPR008949">
    <property type="entry name" value="Isoprenoid_synthase_dom_sf"/>
</dbReference>
<dbReference type="Gene3D" id="2.40.10.10">
    <property type="entry name" value="Trypsin-like serine proteases"/>
    <property type="match status" value="1"/>
</dbReference>
<dbReference type="Gene3D" id="3.80.10.10">
    <property type="entry name" value="Ribonuclease Inhibitor"/>
    <property type="match status" value="1"/>
</dbReference>
<evidence type="ECO:0000256" key="3">
    <source>
        <dbReference type="ARBA" id="ARBA00023026"/>
    </source>
</evidence>